<feature type="transmembrane region" description="Helical" evidence="1">
    <location>
        <begin position="245"/>
        <end position="268"/>
    </location>
</feature>
<gene>
    <name evidence="2 4" type="primary">srbc-78</name>
    <name evidence="4" type="ORF">B0250.10</name>
    <name evidence="2" type="ORF">CELE_B0250.10</name>
</gene>
<dbReference type="GO" id="GO:0004930">
    <property type="term" value="F:G protein-coupled receptor activity"/>
    <property type="evidence" value="ECO:0000318"/>
    <property type="project" value="GO_Central"/>
</dbReference>
<dbReference type="WormBase" id="B0250.10">
    <property type="protein sequence ID" value="CE36577"/>
    <property type="gene ID" value="WBGene00007127"/>
    <property type="gene designation" value="srbc-78"/>
</dbReference>
<evidence type="ECO:0000256" key="1">
    <source>
        <dbReference type="SAM" id="Phobius"/>
    </source>
</evidence>
<dbReference type="GO" id="GO:0097730">
    <property type="term" value="C:non-motile cilium"/>
    <property type="evidence" value="ECO:0000318"/>
    <property type="project" value="GO_Central"/>
</dbReference>
<keyword evidence="1" id="KW-0812">Transmembrane</keyword>
<feature type="transmembrane region" description="Helical" evidence="1">
    <location>
        <begin position="215"/>
        <end position="233"/>
    </location>
</feature>
<feature type="transmembrane region" description="Helical" evidence="1">
    <location>
        <begin position="53"/>
        <end position="77"/>
    </location>
</feature>
<name>Q6BER8_CAEEL</name>
<reference evidence="2 3" key="1">
    <citation type="journal article" date="1998" name="Science">
        <title>Genome sequence of the nematode C. elegans: a platform for investigating biology.</title>
        <authorList>
            <consortium name="The C. elegans sequencing consortium"/>
            <person name="Sulson J.E."/>
            <person name="Waterston R."/>
        </authorList>
    </citation>
    <scope>NUCLEOTIDE SEQUENCE [LARGE SCALE GENOMIC DNA]</scope>
    <source>
        <strain evidence="2 3">Bristol N2</strain>
    </source>
</reference>
<dbReference type="InterPro" id="IPR019420">
    <property type="entry name" value="7TM_GPCR_serpentine_rcpt_Srbc"/>
</dbReference>
<dbReference type="PhylomeDB" id="Q6BER8"/>
<keyword evidence="3" id="KW-1185">Reference proteome</keyword>
<dbReference type="InParanoid" id="Q6BER8"/>
<dbReference type="Pfam" id="PF10316">
    <property type="entry name" value="7TM_GPCR_Srbc"/>
    <property type="match status" value="1"/>
</dbReference>
<organism evidence="2 3">
    <name type="scientific">Caenorhabditis elegans</name>
    <dbReference type="NCBI Taxonomy" id="6239"/>
    <lineage>
        <taxon>Eukaryota</taxon>
        <taxon>Metazoa</taxon>
        <taxon>Ecdysozoa</taxon>
        <taxon>Nematoda</taxon>
        <taxon>Chromadorea</taxon>
        <taxon>Rhabditida</taxon>
        <taxon>Rhabditina</taxon>
        <taxon>Rhabditomorpha</taxon>
        <taxon>Rhabditoidea</taxon>
        <taxon>Rhabditidae</taxon>
        <taxon>Peloderinae</taxon>
        <taxon>Caenorhabditis</taxon>
    </lineage>
</organism>
<dbReference type="PANTHER" id="PTHR46418">
    <property type="entry name" value="SRBC-64-RELATED-RELATED"/>
    <property type="match status" value="1"/>
</dbReference>
<dbReference type="KEGG" id="cel:CELE_B0250.10"/>
<keyword evidence="2" id="KW-0675">Receptor</keyword>
<dbReference type="GO" id="GO:0007186">
    <property type="term" value="P:G protein-coupled receptor signaling pathway"/>
    <property type="evidence" value="ECO:0000318"/>
    <property type="project" value="GO_Central"/>
</dbReference>
<keyword evidence="1" id="KW-1133">Transmembrane helix</keyword>
<dbReference type="SMR" id="Q6BER8"/>
<evidence type="ECO:0000313" key="2">
    <source>
        <dbReference type="EMBL" id="CAH04639.1"/>
    </source>
</evidence>
<feature type="transmembrane region" description="Helical" evidence="1">
    <location>
        <begin position="97"/>
        <end position="119"/>
    </location>
</feature>
<feature type="transmembrane region" description="Helical" evidence="1">
    <location>
        <begin position="126"/>
        <end position="151"/>
    </location>
</feature>
<feature type="transmembrane region" description="Helical" evidence="1">
    <location>
        <begin position="6"/>
        <end position="32"/>
    </location>
</feature>
<protein>
    <submittedName>
        <fullName evidence="2">Serpentine Receptor, class BC (Class B-like)</fullName>
    </submittedName>
</protein>
<keyword evidence="1" id="KW-0472">Membrane</keyword>
<dbReference type="CTD" id="3565270"/>
<dbReference type="PaxDb" id="6239-B0250.10"/>
<evidence type="ECO:0000313" key="3">
    <source>
        <dbReference type="Proteomes" id="UP000001940"/>
    </source>
</evidence>
<dbReference type="EMBL" id="BX284605">
    <property type="protein sequence ID" value="CAH04639.1"/>
    <property type="molecule type" value="Genomic_DNA"/>
</dbReference>
<evidence type="ECO:0000313" key="4">
    <source>
        <dbReference type="WormBase" id="B0250.10"/>
    </source>
</evidence>
<dbReference type="GeneID" id="3565270"/>
<feature type="transmembrane region" description="Helical" evidence="1">
    <location>
        <begin position="171"/>
        <end position="195"/>
    </location>
</feature>
<dbReference type="PANTHER" id="PTHR46418:SF1">
    <property type="entry name" value="G-PROTEIN COUPLED RECEPTORS FAMILY 1 PROFILE DOMAIN-CONTAINING PROTEIN-RELATED"/>
    <property type="match status" value="1"/>
</dbReference>
<dbReference type="RefSeq" id="NP_001021344.1">
    <property type="nucleotide sequence ID" value="NM_001026173.4"/>
</dbReference>
<accession>Q6BER8</accession>
<proteinExistence type="predicted"/>
<sequence>MFFIAVFTTLILILFSVFICYLNFLLLISIFWRKKIPVNLHMMLTYCRFGVDLVYTVVILILKIYFLLTQISTDFIIKNVHFSLVIPAASIGNMRSVLTLLIALERVIAIYFPIFFHIYRQKLPNFVFLLIILTSELFNQYMIFGFCGNVLETPVDCLNFFCAVNSCYYRYWFSNQQIVCFLNGAFSVALVFRLYFWKYFSGTETNKDISRATRIALLDFFIMLFFNIIPLYISSHITSVNLEILGLFIVLIKTFGYMIEGVITYRLLFNFKIIAANGTTPVS</sequence>
<dbReference type="Proteomes" id="UP000001940">
    <property type="component" value="Chromosome V"/>
</dbReference>
<dbReference type="UCSC" id="B0250.10">
    <property type="organism name" value="c. elegans"/>
</dbReference>
<dbReference type="GO" id="GO:1990075">
    <property type="term" value="C:periciliary membrane compartment"/>
    <property type="evidence" value="ECO:0000318"/>
    <property type="project" value="GO_Central"/>
</dbReference>
<dbReference type="HOGENOM" id="CLU_059075_0_1_1"/>
<dbReference type="AGR" id="WB:WBGene00007127"/>
<dbReference type="OrthoDB" id="5907691at2759"/>
<dbReference type="AlphaFoldDB" id="Q6BER8"/>
<dbReference type="FunCoup" id="Q6BER8">
    <property type="interactions" value="20"/>
</dbReference>